<dbReference type="InterPro" id="IPR002173">
    <property type="entry name" value="Carboh/pur_kinase_PfkB_CS"/>
</dbReference>
<keyword evidence="3 4" id="KW-0418">Kinase</keyword>
<dbReference type="PROSITE" id="PS00584">
    <property type="entry name" value="PFKB_KINASES_2"/>
    <property type="match status" value="1"/>
</dbReference>
<evidence type="ECO:0000256" key="2">
    <source>
        <dbReference type="ARBA" id="ARBA00022679"/>
    </source>
</evidence>
<keyword evidence="2 4" id="KW-0808">Transferase</keyword>
<name>A0AA41R066_9BACT</name>
<dbReference type="InterPro" id="IPR052700">
    <property type="entry name" value="Carb_kinase_PfkB-like"/>
</dbReference>
<dbReference type="AlphaFoldDB" id="A0AA41R066"/>
<gene>
    <name evidence="6" type="ORF">MRX98_03725</name>
</gene>
<keyword evidence="7" id="KW-1185">Reference proteome</keyword>
<evidence type="ECO:0000256" key="1">
    <source>
        <dbReference type="ARBA" id="ARBA00010688"/>
    </source>
</evidence>
<evidence type="ECO:0000256" key="3">
    <source>
        <dbReference type="ARBA" id="ARBA00022777"/>
    </source>
</evidence>
<dbReference type="RefSeq" id="WP_246903108.1">
    <property type="nucleotide sequence ID" value="NZ_JALJRB010000003.1"/>
</dbReference>
<dbReference type="EMBL" id="JALJRB010000003">
    <property type="protein sequence ID" value="MCJ8499672.1"/>
    <property type="molecule type" value="Genomic_DNA"/>
</dbReference>
<accession>A0AA41R066</accession>
<evidence type="ECO:0000256" key="4">
    <source>
        <dbReference type="RuleBase" id="RU003704"/>
    </source>
</evidence>
<dbReference type="Gene3D" id="3.40.1190.20">
    <property type="match status" value="1"/>
</dbReference>
<dbReference type="PRINTS" id="PR00990">
    <property type="entry name" value="RIBOKINASE"/>
</dbReference>
<feature type="domain" description="Carbohydrate kinase PfkB" evidence="5">
    <location>
        <begin position="57"/>
        <end position="315"/>
    </location>
</feature>
<sequence length="333" mass="35087">MNTAARIIGVGSPIVDRLALVEEAFVAGVGGHKGGMQLVDTPAMEALLAEVPGETLVAPGGSAANTVFALARLNMQAALLGKIGDDAEGRYYRRTFEQLGGDGSRLKTCGVSATARCLSLVTPDSERTMRTDLGAAASFAPEEVSVDDFRGCRHAHVEGYLLFNPDLARTVLEAAKTAGCTISLDLGAFEVVNGAAETLPSLLDRYVDVVLANEDEAAAFCGRRDPRTGLDALHAHCETAVVKCGAEGALIRANGNIHEIPARNVDTVKDTTGAGDFWAAGFLYGHLNSCEPDTSGHLGSILAAEVVRHLGANLPPAAWERITEAFNRYLEER</sequence>
<proteinExistence type="inferred from homology"/>
<comment type="caution">
    <text evidence="6">The sequence shown here is derived from an EMBL/GenBank/DDBJ whole genome shotgun (WGS) entry which is preliminary data.</text>
</comment>
<dbReference type="InterPro" id="IPR002139">
    <property type="entry name" value="Ribo/fructo_kinase"/>
</dbReference>
<dbReference type="InterPro" id="IPR011611">
    <property type="entry name" value="PfkB_dom"/>
</dbReference>
<dbReference type="PANTHER" id="PTHR43320:SF1">
    <property type="entry name" value="OS01G0105900 PROTEIN"/>
    <property type="match status" value="1"/>
</dbReference>
<dbReference type="Pfam" id="PF00294">
    <property type="entry name" value="PfkB"/>
    <property type="match status" value="1"/>
</dbReference>
<evidence type="ECO:0000313" key="7">
    <source>
        <dbReference type="Proteomes" id="UP001165427"/>
    </source>
</evidence>
<dbReference type="PANTHER" id="PTHR43320">
    <property type="entry name" value="SUGAR KINASE"/>
    <property type="match status" value="1"/>
</dbReference>
<dbReference type="SUPFAM" id="SSF53613">
    <property type="entry name" value="Ribokinase-like"/>
    <property type="match status" value="1"/>
</dbReference>
<evidence type="ECO:0000313" key="6">
    <source>
        <dbReference type="EMBL" id="MCJ8499672.1"/>
    </source>
</evidence>
<dbReference type="InterPro" id="IPR029056">
    <property type="entry name" value="Ribokinase-like"/>
</dbReference>
<dbReference type="CDD" id="cd01168">
    <property type="entry name" value="adenosine_kinase"/>
    <property type="match status" value="1"/>
</dbReference>
<dbReference type="Proteomes" id="UP001165427">
    <property type="component" value="Unassembled WGS sequence"/>
</dbReference>
<comment type="similarity">
    <text evidence="1 4">Belongs to the carbohydrate kinase PfkB family.</text>
</comment>
<evidence type="ECO:0000259" key="5">
    <source>
        <dbReference type="Pfam" id="PF00294"/>
    </source>
</evidence>
<reference evidence="6" key="1">
    <citation type="submission" date="2022-04" db="EMBL/GenBank/DDBJ databases">
        <title>Desulfatitalea alkaliphila sp. nov., a novel anaerobic sulfate-reducing bacterium isolated from terrestrial mud volcano, Taman Peninsula, Russia.</title>
        <authorList>
            <person name="Khomyakova M.A."/>
            <person name="Merkel A.Y."/>
            <person name="Slobodkin A.I."/>
        </authorList>
    </citation>
    <scope>NUCLEOTIDE SEQUENCE</scope>
    <source>
        <strain evidence="6">M08but</strain>
    </source>
</reference>
<organism evidence="6 7">
    <name type="scientific">Desulfatitalea alkaliphila</name>
    <dbReference type="NCBI Taxonomy" id="2929485"/>
    <lineage>
        <taxon>Bacteria</taxon>
        <taxon>Pseudomonadati</taxon>
        <taxon>Thermodesulfobacteriota</taxon>
        <taxon>Desulfobacteria</taxon>
        <taxon>Desulfobacterales</taxon>
        <taxon>Desulfosarcinaceae</taxon>
        <taxon>Desulfatitalea</taxon>
    </lineage>
</organism>
<dbReference type="GO" id="GO:0016301">
    <property type="term" value="F:kinase activity"/>
    <property type="evidence" value="ECO:0007669"/>
    <property type="project" value="UniProtKB-KW"/>
</dbReference>
<protein>
    <submittedName>
        <fullName evidence="6">Adenosine kinase</fullName>
    </submittedName>
</protein>